<feature type="compositionally biased region" description="Basic and acidic residues" evidence="1">
    <location>
        <begin position="221"/>
        <end position="236"/>
    </location>
</feature>
<keyword evidence="3" id="KW-1185">Reference proteome</keyword>
<proteinExistence type="predicted"/>
<evidence type="ECO:0000313" key="3">
    <source>
        <dbReference type="Proteomes" id="UP001372338"/>
    </source>
</evidence>
<protein>
    <submittedName>
        <fullName evidence="2">Uncharacterized protein</fullName>
    </submittedName>
</protein>
<feature type="region of interest" description="Disordered" evidence="1">
    <location>
        <begin position="210"/>
        <end position="236"/>
    </location>
</feature>
<dbReference type="Proteomes" id="UP001372338">
    <property type="component" value="Unassembled WGS sequence"/>
</dbReference>
<sequence>MIRAQGGNDGVGVGVVENGTQGSAVASVAQNVNQRVGPAPNGTQGSVAASDAQNVNQGAVGASTAEDGNHGISHSVAGEPAPKRRKAKASVVVVVGAFDVFAAADVFPTAAVVPTATTDVVPTASGVAKRKKSKQSEGVLTSTTSQPMTRILVRKQSAMTQPLTWRRIKKMYKGSSSKKLVVDDFQDPCPNITIAQLLNGYMAMMEKVQNESRKKGIVSKGDNKEKGDGKKRGGKD</sequence>
<comment type="caution">
    <text evidence="2">The sequence shown here is derived from an EMBL/GenBank/DDBJ whole genome shotgun (WGS) entry which is preliminary data.</text>
</comment>
<name>A0AAN9EAY2_CROPI</name>
<gene>
    <name evidence="2" type="ORF">RIF29_33726</name>
</gene>
<reference evidence="2 3" key="1">
    <citation type="submission" date="2024-01" db="EMBL/GenBank/DDBJ databases">
        <title>The genomes of 5 underutilized Papilionoideae crops provide insights into root nodulation and disease resistanc.</title>
        <authorList>
            <person name="Yuan L."/>
        </authorList>
    </citation>
    <scope>NUCLEOTIDE SEQUENCE [LARGE SCALE GENOMIC DNA]</scope>
    <source>
        <strain evidence="2">ZHUSHIDOU_FW_LH</strain>
        <tissue evidence="2">Leaf</tissue>
    </source>
</reference>
<dbReference type="EMBL" id="JAYWIO010000007">
    <property type="protein sequence ID" value="KAK7250934.1"/>
    <property type="molecule type" value="Genomic_DNA"/>
</dbReference>
<accession>A0AAN9EAY2</accession>
<feature type="region of interest" description="Disordered" evidence="1">
    <location>
        <begin position="58"/>
        <end position="84"/>
    </location>
</feature>
<evidence type="ECO:0000256" key="1">
    <source>
        <dbReference type="SAM" id="MobiDB-lite"/>
    </source>
</evidence>
<organism evidence="2 3">
    <name type="scientific">Crotalaria pallida</name>
    <name type="common">Smooth rattlebox</name>
    <name type="synonym">Crotalaria striata</name>
    <dbReference type="NCBI Taxonomy" id="3830"/>
    <lineage>
        <taxon>Eukaryota</taxon>
        <taxon>Viridiplantae</taxon>
        <taxon>Streptophyta</taxon>
        <taxon>Embryophyta</taxon>
        <taxon>Tracheophyta</taxon>
        <taxon>Spermatophyta</taxon>
        <taxon>Magnoliopsida</taxon>
        <taxon>eudicotyledons</taxon>
        <taxon>Gunneridae</taxon>
        <taxon>Pentapetalae</taxon>
        <taxon>rosids</taxon>
        <taxon>fabids</taxon>
        <taxon>Fabales</taxon>
        <taxon>Fabaceae</taxon>
        <taxon>Papilionoideae</taxon>
        <taxon>50 kb inversion clade</taxon>
        <taxon>genistoids sensu lato</taxon>
        <taxon>core genistoids</taxon>
        <taxon>Crotalarieae</taxon>
        <taxon>Crotalaria</taxon>
    </lineage>
</organism>
<evidence type="ECO:0000313" key="2">
    <source>
        <dbReference type="EMBL" id="KAK7250934.1"/>
    </source>
</evidence>
<dbReference type="AlphaFoldDB" id="A0AAN9EAY2"/>